<evidence type="ECO:0000256" key="7">
    <source>
        <dbReference type="ARBA" id="ARBA00022840"/>
    </source>
</evidence>
<evidence type="ECO:0000259" key="12">
    <source>
        <dbReference type="PROSITE" id="PS50929"/>
    </source>
</evidence>
<feature type="domain" description="ABC transporter" evidence="11">
    <location>
        <begin position="400"/>
        <end position="627"/>
    </location>
</feature>
<feature type="transmembrane region" description="Helical" evidence="10">
    <location>
        <begin position="856"/>
        <end position="873"/>
    </location>
</feature>
<keyword evidence="8 10" id="KW-1133">Transmembrane helix</keyword>
<keyword evidence="9 10" id="KW-0472">Membrane</keyword>
<keyword evidence="6" id="KW-0547">Nucleotide-binding</keyword>
<dbReference type="InterPro" id="IPR011527">
    <property type="entry name" value="ABC1_TM_dom"/>
</dbReference>
<dbReference type="InterPro" id="IPR027417">
    <property type="entry name" value="P-loop_NTPase"/>
</dbReference>
<evidence type="ECO:0000259" key="11">
    <source>
        <dbReference type="PROSITE" id="PS50893"/>
    </source>
</evidence>
<dbReference type="GO" id="GO:0016887">
    <property type="term" value="F:ATP hydrolysis activity"/>
    <property type="evidence" value="ECO:0007669"/>
    <property type="project" value="InterPro"/>
</dbReference>
<dbReference type="CDD" id="cd03244">
    <property type="entry name" value="ABCC_MRP_domain2"/>
    <property type="match status" value="1"/>
</dbReference>
<protein>
    <submittedName>
        <fullName evidence="13">Uncharacterized protein</fullName>
    </submittedName>
</protein>
<gene>
    <name evidence="13" type="ORF">ZHD862_LOCUS27122</name>
</gene>
<keyword evidence="4 10" id="KW-0812">Transmembrane</keyword>
<dbReference type="PROSITE" id="PS50893">
    <property type="entry name" value="ABC_TRANSPORTER_2"/>
    <property type="match status" value="2"/>
</dbReference>
<dbReference type="InterPro" id="IPR036640">
    <property type="entry name" value="ABC1_TM_sf"/>
</dbReference>
<dbReference type="GO" id="GO:0140359">
    <property type="term" value="F:ABC-type transporter activity"/>
    <property type="evidence" value="ECO:0007669"/>
    <property type="project" value="InterPro"/>
</dbReference>
<evidence type="ECO:0000256" key="2">
    <source>
        <dbReference type="ARBA" id="ARBA00009726"/>
    </source>
</evidence>
<evidence type="ECO:0000256" key="1">
    <source>
        <dbReference type="ARBA" id="ARBA00004141"/>
    </source>
</evidence>
<feature type="transmembrane region" description="Helical" evidence="10">
    <location>
        <begin position="207"/>
        <end position="229"/>
    </location>
</feature>
<dbReference type="PROSITE" id="PS00211">
    <property type="entry name" value="ABC_TRANSPORTER_1"/>
    <property type="match status" value="2"/>
</dbReference>
<evidence type="ECO:0000256" key="9">
    <source>
        <dbReference type="ARBA" id="ARBA00023136"/>
    </source>
</evidence>
<accession>A0A815CIM7</accession>
<dbReference type="Pfam" id="PF00664">
    <property type="entry name" value="ABC_membrane"/>
    <property type="match status" value="3"/>
</dbReference>
<dbReference type="PANTHER" id="PTHR24223">
    <property type="entry name" value="ATP-BINDING CASSETTE SUB-FAMILY C"/>
    <property type="match status" value="1"/>
</dbReference>
<dbReference type="InterPro" id="IPR050173">
    <property type="entry name" value="ABC_transporter_C-like"/>
</dbReference>
<evidence type="ECO:0000256" key="8">
    <source>
        <dbReference type="ARBA" id="ARBA00022989"/>
    </source>
</evidence>
<keyword evidence="5" id="KW-0677">Repeat</keyword>
<evidence type="ECO:0000256" key="4">
    <source>
        <dbReference type="ARBA" id="ARBA00022692"/>
    </source>
</evidence>
<dbReference type="Gene3D" id="3.40.50.300">
    <property type="entry name" value="P-loop containing nucleotide triphosphate hydrolases"/>
    <property type="match status" value="2"/>
</dbReference>
<feature type="domain" description="ABC transmembrane type-1" evidence="12">
    <location>
        <begin position="89"/>
        <end position="312"/>
    </location>
</feature>
<dbReference type="SUPFAM" id="SSF52540">
    <property type="entry name" value="P-loop containing nucleoside triphosphate hydrolases"/>
    <property type="match status" value="2"/>
</dbReference>
<dbReference type="SUPFAM" id="SSF90123">
    <property type="entry name" value="ABC transporter transmembrane region"/>
    <property type="match status" value="2"/>
</dbReference>
<evidence type="ECO:0000313" key="14">
    <source>
        <dbReference type="Proteomes" id="UP000663864"/>
    </source>
</evidence>
<feature type="transmembrane region" description="Helical" evidence="10">
    <location>
        <begin position="677"/>
        <end position="700"/>
    </location>
</feature>
<comment type="subcellular location">
    <subcellularLocation>
        <location evidence="1">Membrane</location>
        <topology evidence="1">Multi-pass membrane protein</topology>
    </subcellularLocation>
</comment>
<feature type="domain" description="ABC transmembrane type-1" evidence="12">
    <location>
        <begin position="692"/>
        <end position="1000"/>
    </location>
</feature>
<evidence type="ECO:0000256" key="6">
    <source>
        <dbReference type="ARBA" id="ARBA00022741"/>
    </source>
</evidence>
<name>A0A815CIM7_9BILA</name>
<dbReference type="EMBL" id="CAJNOT010002105">
    <property type="protein sequence ID" value="CAF1284736.1"/>
    <property type="molecule type" value="Genomic_DNA"/>
</dbReference>
<dbReference type="InterPro" id="IPR044746">
    <property type="entry name" value="ABCC_6TM_D1"/>
</dbReference>
<dbReference type="FunFam" id="3.40.50.300:FF:000973">
    <property type="entry name" value="Multidrug resistance-associated protein 4"/>
    <property type="match status" value="1"/>
</dbReference>
<dbReference type="InterPro" id="IPR003439">
    <property type="entry name" value="ABC_transporter-like_ATP-bd"/>
</dbReference>
<evidence type="ECO:0000256" key="5">
    <source>
        <dbReference type="ARBA" id="ARBA00022737"/>
    </source>
</evidence>
<dbReference type="FunFam" id="1.20.1560.10:FF:000013">
    <property type="entry name" value="ABC transporter C family member 2"/>
    <property type="match status" value="1"/>
</dbReference>
<dbReference type="Gene3D" id="1.20.1560.10">
    <property type="entry name" value="ABC transporter type 1, transmembrane domain"/>
    <property type="match status" value="2"/>
</dbReference>
<reference evidence="13" key="1">
    <citation type="submission" date="2021-02" db="EMBL/GenBank/DDBJ databases">
        <authorList>
            <person name="Nowell W R."/>
        </authorList>
    </citation>
    <scope>NUCLEOTIDE SEQUENCE</scope>
</reference>
<organism evidence="13 14">
    <name type="scientific">Rotaria sordida</name>
    <dbReference type="NCBI Taxonomy" id="392033"/>
    <lineage>
        <taxon>Eukaryota</taxon>
        <taxon>Metazoa</taxon>
        <taxon>Spiralia</taxon>
        <taxon>Gnathifera</taxon>
        <taxon>Rotifera</taxon>
        <taxon>Eurotatoria</taxon>
        <taxon>Bdelloidea</taxon>
        <taxon>Philodinida</taxon>
        <taxon>Philodinidae</taxon>
        <taxon>Rotaria</taxon>
    </lineage>
</organism>
<evidence type="ECO:0000313" key="13">
    <source>
        <dbReference type="EMBL" id="CAF1284736.1"/>
    </source>
</evidence>
<keyword evidence="3" id="KW-0813">Transport</keyword>
<dbReference type="GO" id="GO:0005524">
    <property type="term" value="F:ATP binding"/>
    <property type="evidence" value="ECO:0007669"/>
    <property type="project" value="UniProtKB-KW"/>
</dbReference>
<feature type="transmembrane region" description="Helical" evidence="10">
    <location>
        <begin position="756"/>
        <end position="776"/>
    </location>
</feature>
<dbReference type="CDD" id="cd03250">
    <property type="entry name" value="ABCC_MRP_domain1"/>
    <property type="match status" value="1"/>
</dbReference>
<keyword evidence="7" id="KW-0067">ATP-binding</keyword>
<dbReference type="PANTHER" id="PTHR24223:SF456">
    <property type="entry name" value="MULTIDRUG RESISTANCE-ASSOCIATED PROTEIN LETHAL(2)03659"/>
    <property type="match status" value="1"/>
</dbReference>
<dbReference type="FunFam" id="3.40.50.300:FF:000163">
    <property type="entry name" value="Multidrug resistance-associated protein member 4"/>
    <property type="match status" value="1"/>
</dbReference>
<evidence type="ECO:0000256" key="3">
    <source>
        <dbReference type="ARBA" id="ARBA00022448"/>
    </source>
</evidence>
<sequence length="1317" mass="150538">MPIRPPNPSPLLNANKYSRLFLQWVYPLVSKCRKQGTLDVNDLYELLPDYDAEALTDKLEANWFAETKRNPNKPSLIRATLCTLRWKPFLIGLILIPSEFLDIIRPLLLTFLMKFFEPCSTMSAWHAWLLALSTIFTAFCSSAIVIYGIYLNNNLALQMRVAYSGLIFRKLLRLSSHAFNSISSGEITNLLSNDATQIEMTLLFFNYLWQVSLIAISYTLVILVIQIIFSRFILHFRNNILQVTDQRVKIMSEIIKSMRIIKMYCWEMAFDKKIRHVRRREIIQYMYCLLFDCVQMLFSHTYINVTFLMMYGTMWWLNIRFDIRFFAVASCLLSHMRLIVIDFFNFAVKALVHYMAAQKRIQTFLLLDESERDNRLLSRSHSELGYIENNESSIVKNNPIQSPKVICNLKQAQWEKNGSFCLKNIVFDAHPGDLICIIGPVGAGKSSLLQTLTGEIAIFDGKVRMHGSFCYVPQESWIFSSTIKTNILFGKAYDRNLFHKVVKATALDTDFTQLPNEENTLVGDQGVMLSGGQKSRINMARALYRNADIYLLDDPLSAVDAKVAKHLFQKSIKNYLADKICILVTHQIQFLQDATKIIVLNNGEMIQIGSYTDLLASSTSFARLLDDIHQFEQQQSIELYQQQSIISSTCSNDDEEMLALLKNVETKHKGTVKSHVYVAYLKAGVGIIMGLFIVIILPSVREGTSIFSNWWLAKWSDDESYRYRILNNCTTVQNNNNNTVWSMSNTEWNNHRNRRFYIYCVIVFILVLISFFRAIITDFMFLNAGRVLHNRMFRRLIRCPIAFFDTNPVGRILNRFTKDVATMDDQLPGDIYEFLNCCFLVLGTVVLVGMLNPWSFIPAVISLIGLLFVRYYYAPCSRDLRRLESITRSPVYSYLTSTIHGLKVIRSYHAERMCSIEFFSHLDDNTRANHLINVTNHWAALRFDWVAFSFIALVTILSMILRVTGYRHFSTADIAMTLSYSLNLMGLLQWTIRLSVYLETRMTSVERVLDYCSLDQEPPAQVSPNRRPPSNWPSHGRIVFENVSMSHSSDNQSSLALRHLSMTIEAGEKVGIVGRTGAGKSSLIQTLFCMGTLVNGHIKIDNIDIATVGLDDVRRRISIIPQDPVLFTGIMRSNLDQFNEYSDAEIWRALEQVQLKTLVADGMSNGLHSIVSEGGSNLSVGQKQLVCLARAILKMSKILVIDEATANVDNVTDELIQRAIREKFKECTVLTIAHRLRTVIDSDRILVLGNGELLEFDLPKVLLSNSTSHFALLVEQTGIAEAEYLRTLANMKSTTKDNHDLDQELLLDSKETDPLLI</sequence>
<dbReference type="Proteomes" id="UP000663864">
    <property type="component" value="Unassembled WGS sequence"/>
</dbReference>
<feature type="transmembrane region" description="Helical" evidence="10">
    <location>
        <begin position="323"/>
        <end position="352"/>
    </location>
</feature>
<dbReference type="PROSITE" id="PS50929">
    <property type="entry name" value="ABC_TM1F"/>
    <property type="match status" value="2"/>
</dbReference>
<feature type="transmembrane region" description="Helical" evidence="10">
    <location>
        <begin position="89"/>
        <end position="113"/>
    </location>
</feature>
<feature type="domain" description="ABC transporter" evidence="11">
    <location>
        <begin position="1038"/>
        <end position="1275"/>
    </location>
</feature>
<evidence type="ECO:0000256" key="10">
    <source>
        <dbReference type="SAM" id="Phobius"/>
    </source>
</evidence>
<dbReference type="GO" id="GO:0016020">
    <property type="term" value="C:membrane"/>
    <property type="evidence" value="ECO:0007669"/>
    <property type="project" value="UniProtKB-SubCell"/>
</dbReference>
<comment type="similarity">
    <text evidence="2">Belongs to the ABC transporter superfamily. ABCC family. Conjugate transporter (TC 3.A.1.208) subfamily.</text>
</comment>
<proteinExistence type="inferred from homology"/>
<dbReference type="CDD" id="cd18579">
    <property type="entry name" value="ABC_6TM_ABCC_D1"/>
    <property type="match status" value="1"/>
</dbReference>
<dbReference type="InterPro" id="IPR003593">
    <property type="entry name" value="AAA+_ATPase"/>
</dbReference>
<dbReference type="SMART" id="SM00382">
    <property type="entry name" value="AAA"/>
    <property type="match status" value="2"/>
</dbReference>
<comment type="caution">
    <text evidence="13">The sequence shown here is derived from an EMBL/GenBank/DDBJ whole genome shotgun (WGS) entry which is preliminary data.</text>
</comment>
<dbReference type="InterPro" id="IPR017871">
    <property type="entry name" value="ABC_transporter-like_CS"/>
</dbReference>
<feature type="transmembrane region" description="Helical" evidence="10">
    <location>
        <begin position="125"/>
        <end position="150"/>
    </location>
</feature>
<dbReference type="Pfam" id="PF00005">
    <property type="entry name" value="ABC_tran"/>
    <property type="match status" value="2"/>
</dbReference>
<feature type="transmembrane region" description="Helical" evidence="10">
    <location>
        <begin position="945"/>
        <end position="962"/>
    </location>
</feature>